<dbReference type="InterPro" id="IPR043472">
    <property type="entry name" value="Macro_dom-like"/>
</dbReference>
<accession>E1ZEJ1</accession>
<name>E1ZEJ1_CHLVA</name>
<dbReference type="InterPro" id="IPR002589">
    <property type="entry name" value="Macro_dom"/>
</dbReference>
<proteinExistence type="predicted"/>
<dbReference type="PANTHER" id="PTHR11106">
    <property type="entry name" value="GANGLIOSIDE INDUCED DIFFERENTIATION ASSOCIATED PROTEIN 2-RELATED"/>
    <property type="match status" value="1"/>
</dbReference>
<gene>
    <name evidence="2" type="ORF">CHLNCDRAFT_23080</name>
</gene>
<dbReference type="Proteomes" id="UP000008141">
    <property type="component" value="Unassembled WGS sequence"/>
</dbReference>
<dbReference type="GeneID" id="17354913"/>
<dbReference type="OMA" id="IFRACAM"/>
<evidence type="ECO:0000313" key="2">
    <source>
        <dbReference type="EMBL" id="EFN55503.1"/>
    </source>
</evidence>
<keyword evidence="3" id="KW-1185">Reference proteome</keyword>
<dbReference type="KEGG" id="cvr:CHLNCDRAFT_23080"/>
<dbReference type="SUPFAM" id="SSF52949">
    <property type="entry name" value="Macro domain-like"/>
    <property type="match status" value="1"/>
</dbReference>
<dbReference type="PANTHER" id="PTHR11106:SF27">
    <property type="entry name" value="MACRO DOMAIN-CONTAINING PROTEIN"/>
    <property type="match status" value="1"/>
</dbReference>
<evidence type="ECO:0000259" key="1">
    <source>
        <dbReference type="PROSITE" id="PS51154"/>
    </source>
</evidence>
<sequence length="194" mass="20811">MTLPKVTLRLTPTTLLVLRRGDLTKFAGDAIVNAANERMLGGGGVDGAIHRAAGPSLLEACRQVPEVRQGVRCPTGEARMTTGAGLPARNVIHTVGPVYHNAEASAPLLESAYRSSLQLANQHGLKTVAFPAISCGIFGYPFDEAAEIAVRTCQQEAGQLQEIHFFLFGQPILDAWLQAAEEAQLQPAEERQEL</sequence>
<dbReference type="Gene3D" id="3.40.220.10">
    <property type="entry name" value="Leucine Aminopeptidase, subunit E, domain 1"/>
    <property type="match status" value="1"/>
</dbReference>
<dbReference type="SMART" id="SM00506">
    <property type="entry name" value="A1pp"/>
    <property type="match status" value="1"/>
</dbReference>
<dbReference type="EMBL" id="GL433844">
    <property type="protein sequence ID" value="EFN55503.1"/>
    <property type="molecule type" value="Genomic_DNA"/>
</dbReference>
<feature type="domain" description="Macro" evidence="1">
    <location>
        <begin position="3"/>
        <end position="184"/>
    </location>
</feature>
<dbReference type="Pfam" id="PF01661">
    <property type="entry name" value="Macro"/>
    <property type="match status" value="1"/>
</dbReference>
<dbReference type="PROSITE" id="PS51154">
    <property type="entry name" value="MACRO"/>
    <property type="match status" value="1"/>
</dbReference>
<dbReference type="NCBIfam" id="NF001664">
    <property type="entry name" value="PRK00431.1-6"/>
    <property type="match status" value="1"/>
</dbReference>
<dbReference type="STRING" id="554065.E1ZEJ1"/>
<dbReference type="eggNOG" id="KOG2633">
    <property type="taxonomic scope" value="Eukaryota"/>
</dbReference>
<dbReference type="OrthoDB" id="6133115at2759"/>
<dbReference type="FunCoup" id="E1ZEJ1">
    <property type="interactions" value="1045"/>
</dbReference>
<dbReference type="InParanoid" id="E1ZEJ1"/>
<organism evidence="3">
    <name type="scientific">Chlorella variabilis</name>
    <name type="common">Green alga</name>
    <dbReference type="NCBI Taxonomy" id="554065"/>
    <lineage>
        <taxon>Eukaryota</taxon>
        <taxon>Viridiplantae</taxon>
        <taxon>Chlorophyta</taxon>
        <taxon>core chlorophytes</taxon>
        <taxon>Trebouxiophyceae</taxon>
        <taxon>Chlorellales</taxon>
        <taxon>Chlorellaceae</taxon>
        <taxon>Chlorella clade</taxon>
        <taxon>Chlorella</taxon>
    </lineage>
</organism>
<dbReference type="RefSeq" id="XP_005847605.1">
    <property type="nucleotide sequence ID" value="XM_005847543.1"/>
</dbReference>
<protein>
    <recommendedName>
        <fullName evidence="1">Macro domain-containing protein</fullName>
    </recommendedName>
</protein>
<dbReference type="CDD" id="cd02908">
    <property type="entry name" value="Macro_OAADPr_deacetylase"/>
    <property type="match status" value="1"/>
</dbReference>
<reference evidence="2 3" key="1">
    <citation type="journal article" date="2010" name="Plant Cell">
        <title>The Chlorella variabilis NC64A genome reveals adaptation to photosymbiosis, coevolution with viruses, and cryptic sex.</title>
        <authorList>
            <person name="Blanc G."/>
            <person name="Duncan G."/>
            <person name="Agarkova I."/>
            <person name="Borodovsky M."/>
            <person name="Gurnon J."/>
            <person name="Kuo A."/>
            <person name="Lindquist E."/>
            <person name="Lucas S."/>
            <person name="Pangilinan J."/>
            <person name="Polle J."/>
            <person name="Salamov A."/>
            <person name="Terry A."/>
            <person name="Yamada T."/>
            <person name="Dunigan D.D."/>
            <person name="Grigoriev I.V."/>
            <person name="Claverie J.M."/>
            <person name="Van Etten J.L."/>
        </authorList>
    </citation>
    <scope>NUCLEOTIDE SEQUENCE [LARGE SCALE GENOMIC DNA]</scope>
    <source>
        <strain evidence="2 3">NC64A</strain>
    </source>
</reference>
<evidence type="ECO:0000313" key="3">
    <source>
        <dbReference type="Proteomes" id="UP000008141"/>
    </source>
</evidence>
<dbReference type="AlphaFoldDB" id="E1ZEJ1"/>